<evidence type="ECO:0000313" key="2">
    <source>
        <dbReference type="Proteomes" id="UP001206639"/>
    </source>
</evidence>
<dbReference type="Proteomes" id="UP001206639">
    <property type="component" value="Unassembled WGS sequence"/>
</dbReference>
<protein>
    <submittedName>
        <fullName evidence="1">Uncharacterized protein</fullName>
    </submittedName>
</protein>
<comment type="caution">
    <text evidence="1">The sequence shown here is derived from an EMBL/GenBank/DDBJ whole genome shotgun (WGS) entry which is preliminary data.</text>
</comment>
<accession>A0ABT2M7A0</accession>
<organism evidence="1 2">
    <name type="scientific">Mycobacterium deserti</name>
    <dbReference type="NCBI Taxonomy" id="2978347"/>
    <lineage>
        <taxon>Bacteria</taxon>
        <taxon>Bacillati</taxon>
        <taxon>Actinomycetota</taxon>
        <taxon>Actinomycetes</taxon>
        <taxon>Mycobacteriales</taxon>
        <taxon>Mycobacteriaceae</taxon>
        <taxon>Mycobacterium</taxon>
    </lineage>
</organism>
<name>A0ABT2M7A0_9MYCO</name>
<dbReference type="RefSeq" id="WP_260992220.1">
    <property type="nucleotide sequence ID" value="NZ_JAODWD010000002.1"/>
</dbReference>
<sequence>MAGFVRRLFRIGKLPGEMRAQAETEGIIHLEECIAAVVRFTGRIPGRKSVGLIRGYGGALVLTNERVLGTLSAIPGKAGRAVDQPWQGPQAGAVAGTLSESGLVLAIADLAAVDPQFDGTFSLTYKSSIPSDVLARLPTHSIAFNVPPKFVYSALGIPRG</sequence>
<reference evidence="2" key="1">
    <citation type="submission" date="2023-07" db="EMBL/GenBank/DDBJ databases">
        <authorList>
            <person name="Deng Y."/>
            <person name="Zhang Y.-Q."/>
        </authorList>
    </citation>
    <scope>NUCLEOTIDE SEQUENCE [LARGE SCALE GENOMIC DNA]</scope>
    <source>
        <strain evidence="2">CPCC 205710</strain>
    </source>
</reference>
<gene>
    <name evidence="1" type="ORF">N4S67_06895</name>
</gene>
<proteinExistence type="predicted"/>
<keyword evidence="2" id="KW-1185">Reference proteome</keyword>
<evidence type="ECO:0000313" key="1">
    <source>
        <dbReference type="EMBL" id="MCT7658146.1"/>
    </source>
</evidence>
<dbReference type="EMBL" id="JAODWD010000002">
    <property type="protein sequence ID" value="MCT7658146.1"/>
    <property type="molecule type" value="Genomic_DNA"/>
</dbReference>